<evidence type="ECO:0000313" key="4">
    <source>
        <dbReference type="EMBL" id="NMF60459.1"/>
    </source>
</evidence>
<dbReference type="PANTHER" id="PTHR30576:SF10">
    <property type="entry name" value="SLL5057 PROTEIN"/>
    <property type="match status" value="1"/>
</dbReference>
<reference evidence="4 5" key="1">
    <citation type="submission" date="2020-03" db="EMBL/GenBank/DDBJ databases">
        <title>Draft Genome Sequence of 2-Methylisoborneol Producing Pseudanabaena yagii Strain GIHE-NHR1 Isolated from North Han River in South Korea.</title>
        <authorList>
            <person name="Jeong J."/>
        </authorList>
    </citation>
    <scope>NUCLEOTIDE SEQUENCE [LARGE SCALE GENOMIC DNA]</scope>
    <source>
        <strain evidence="4 5">GIHE-NHR1</strain>
    </source>
</reference>
<evidence type="ECO:0000256" key="2">
    <source>
        <dbReference type="SAM" id="Phobius"/>
    </source>
</evidence>
<proteinExistence type="inferred from homology"/>
<organism evidence="4 5">
    <name type="scientific">Pseudanabaena yagii GIHE-NHR1</name>
    <dbReference type="NCBI Taxonomy" id="2722753"/>
    <lineage>
        <taxon>Bacteria</taxon>
        <taxon>Bacillati</taxon>
        <taxon>Cyanobacteriota</taxon>
        <taxon>Cyanophyceae</taxon>
        <taxon>Pseudanabaenales</taxon>
        <taxon>Pseudanabaenaceae</taxon>
        <taxon>Pseudanabaena</taxon>
        <taxon>Pseudanabaena yagii</taxon>
    </lineage>
</organism>
<feature type="transmembrane region" description="Helical" evidence="2">
    <location>
        <begin position="45"/>
        <end position="65"/>
    </location>
</feature>
<feature type="transmembrane region" description="Helical" evidence="2">
    <location>
        <begin position="85"/>
        <end position="108"/>
    </location>
</feature>
<dbReference type="Proteomes" id="UP000738376">
    <property type="component" value="Unassembled WGS sequence"/>
</dbReference>
<protein>
    <submittedName>
        <fullName evidence="4">Sugar transferase</fullName>
    </submittedName>
</protein>
<dbReference type="EMBL" id="JAAVJL010000003">
    <property type="protein sequence ID" value="NMF60459.1"/>
    <property type="molecule type" value="Genomic_DNA"/>
</dbReference>
<keyword evidence="5" id="KW-1185">Reference proteome</keyword>
<keyword evidence="2" id="KW-0812">Transmembrane</keyword>
<dbReference type="PANTHER" id="PTHR30576">
    <property type="entry name" value="COLANIC BIOSYNTHESIS UDP-GLUCOSE LIPID CARRIER TRANSFERASE"/>
    <property type="match status" value="1"/>
</dbReference>
<dbReference type="Pfam" id="PF02397">
    <property type="entry name" value="Bac_transf"/>
    <property type="match status" value="1"/>
</dbReference>
<feature type="domain" description="Bacterial sugar transferase" evidence="3">
    <location>
        <begin position="82"/>
        <end position="289"/>
    </location>
</feature>
<comment type="similarity">
    <text evidence="1">Belongs to the bacterial sugar transferase family.</text>
</comment>
<sequence length="296" mass="33987">MTNLAHVFPVEPASRTNRAPSKKSARSQKQTSRLAMTLYRLYQSLIKIPVLCVIAYLMYFLYPAIELDPRVPVHPSVRSFPKRLIDIIGSIIGLAFTALLFIPLAIAIKIESAGPVLFKQKRAGLMSKPFAIWKFRSMVKNAEILKQKVTNEIADLTDGNTQSADNAKFFKNKKDPRITKTGRILRKTSLDEFPQFWNIFIGDMSLIGTRPPTFAEVGLYEIENEYTDSKMTEWSRLDVRPGLSGVWQVSGRSTVRSFEEVMEFDLYYKQNWSLRYDLWLIWKTVMVLFEKDNGAV</sequence>
<keyword evidence="4" id="KW-0808">Transferase</keyword>
<evidence type="ECO:0000313" key="5">
    <source>
        <dbReference type="Proteomes" id="UP000738376"/>
    </source>
</evidence>
<name>A0ABX1M0I0_9CYAN</name>
<evidence type="ECO:0000256" key="1">
    <source>
        <dbReference type="ARBA" id="ARBA00006464"/>
    </source>
</evidence>
<comment type="caution">
    <text evidence="4">The sequence shown here is derived from an EMBL/GenBank/DDBJ whole genome shotgun (WGS) entry which is preliminary data.</text>
</comment>
<keyword evidence="2" id="KW-0472">Membrane</keyword>
<dbReference type="GO" id="GO:0016740">
    <property type="term" value="F:transferase activity"/>
    <property type="evidence" value="ECO:0007669"/>
    <property type="project" value="UniProtKB-KW"/>
</dbReference>
<evidence type="ECO:0000259" key="3">
    <source>
        <dbReference type="Pfam" id="PF02397"/>
    </source>
</evidence>
<gene>
    <name evidence="4" type="ORF">HC246_21100</name>
</gene>
<accession>A0ABX1M0I0</accession>
<dbReference type="InterPro" id="IPR003362">
    <property type="entry name" value="Bact_transf"/>
</dbReference>
<keyword evidence="2" id="KW-1133">Transmembrane helix</keyword>